<evidence type="ECO:0000313" key="1">
    <source>
        <dbReference type="EMBL" id="KAK9295600.1"/>
    </source>
</evidence>
<dbReference type="Proteomes" id="UP001432146">
    <property type="component" value="Unassembled WGS sequence"/>
</dbReference>
<sequence length="105" mass="11343">MWADSTATTISIVICAGVPRLSLVGFHHLHGSVVGPSPAAGGCAATAASDRNNRQCAAPHLIRRDSSTSRVVRVATKPFHSPIQIEQTPNESTPSYWKFFARTWE</sequence>
<proteinExistence type="predicted"/>
<organism evidence="1 2">
    <name type="scientific">Tetragonisca angustula</name>
    <dbReference type="NCBI Taxonomy" id="166442"/>
    <lineage>
        <taxon>Eukaryota</taxon>
        <taxon>Metazoa</taxon>
        <taxon>Ecdysozoa</taxon>
        <taxon>Arthropoda</taxon>
        <taxon>Hexapoda</taxon>
        <taxon>Insecta</taxon>
        <taxon>Pterygota</taxon>
        <taxon>Neoptera</taxon>
        <taxon>Endopterygota</taxon>
        <taxon>Hymenoptera</taxon>
        <taxon>Apocrita</taxon>
        <taxon>Aculeata</taxon>
        <taxon>Apoidea</taxon>
        <taxon>Anthophila</taxon>
        <taxon>Apidae</taxon>
        <taxon>Tetragonisca</taxon>
    </lineage>
</organism>
<name>A0AAW0ZDI0_9HYME</name>
<protein>
    <recommendedName>
        <fullName evidence="3">Secreted protein</fullName>
    </recommendedName>
</protein>
<accession>A0AAW0ZDI0</accession>
<keyword evidence="2" id="KW-1185">Reference proteome</keyword>
<gene>
    <name evidence="1" type="ORF">QLX08_010125</name>
</gene>
<evidence type="ECO:0000313" key="2">
    <source>
        <dbReference type="Proteomes" id="UP001432146"/>
    </source>
</evidence>
<dbReference type="AlphaFoldDB" id="A0AAW0ZDI0"/>
<evidence type="ECO:0008006" key="3">
    <source>
        <dbReference type="Google" id="ProtNLM"/>
    </source>
</evidence>
<dbReference type="EMBL" id="JAWNGG020000250">
    <property type="protein sequence ID" value="KAK9295600.1"/>
    <property type="molecule type" value="Genomic_DNA"/>
</dbReference>
<reference evidence="1 2" key="1">
    <citation type="submission" date="2024-05" db="EMBL/GenBank/DDBJ databases">
        <title>The nuclear and mitochondrial genome assemblies of Tetragonisca angustula (Apidae: Meliponini), a tiny yet remarkable pollinator in the Neotropics.</title>
        <authorList>
            <person name="Ferrari R."/>
            <person name="Ricardo P.C."/>
            <person name="Dias F.C."/>
            <person name="Araujo N.S."/>
            <person name="Soares D.O."/>
            <person name="Zhou Q.-S."/>
            <person name="Zhu C.-D."/>
            <person name="Coutinho L."/>
            <person name="Airas M.C."/>
            <person name="Batista T.M."/>
        </authorList>
    </citation>
    <scope>NUCLEOTIDE SEQUENCE [LARGE SCALE GENOMIC DNA]</scope>
    <source>
        <strain evidence="1">ASF017062</strain>
        <tissue evidence="1">Abdomen</tissue>
    </source>
</reference>
<comment type="caution">
    <text evidence="1">The sequence shown here is derived from an EMBL/GenBank/DDBJ whole genome shotgun (WGS) entry which is preliminary data.</text>
</comment>